<feature type="domain" description="N-acetyltransferase" evidence="1">
    <location>
        <begin position="7"/>
        <end position="169"/>
    </location>
</feature>
<accession>A0AAX3H4H4</accession>
<name>A0AAX3H4H4_CLODI</name>
<reference evidence="2 3" key="1">
    <citation type="submission" date="2019-02" db="EMBL/GenBank/DDBJ databases">
        <authorList>
            <consortium name="Pathogen Informatics"/>
        </authorList>
    </citation>
    <scope>NUCLEOTIDE SEQUENCE [LARGE SCALE GENOMIC DNA]</scope>
    <source>
        <strain evidence="2 3">078GUE027</strain>
    </source>
</reference>
<dbReference type="Pfam" id="PF13302">
    <property type="entry name" value="Acetyltransf_3"/>
    <property type="match status" value="1"/>
</dbReference>
<dbReference type="AlphaFoldDB" id="A0AAX3H4H4"/>
<keyword evidence="2" id="KW-0808">Transferase</keyword>
<dbReference type="RefSeq" id="WP_003420927.1">
    <property type="nucleotide sequence ID" value="NZ_BEHB01000028.1"/>
</dbReference>
<evidence type="ECO:0000259" key="1">
    <source>
        <dbReference type="PROSITE" id="PS51186"/>
    </source>
</evidence>
<protein>
    <submittedName>
        <fullName evidence="2">Pseudaminic acid biosynthesis N-acetyl transferase</fullName>
    </submittedName>
</protein>
<dbReference type="EMBL" id="CAADAT010000032">
    <property type="protein sequence ID" value="VFD55990.1"/>
    <property type="molecule type" value="Genomic_DNA"/>
</dbReference>
<dbReference type="InterPro" id="IPR016181">
    <property type="entry name" value="Acyl_CoA_acyltransferase"/>
</dbReference>
<dbReference type="Gene3D" id="3.40.630.30">
    <property type="match status" value="1"/>
</dbReference>
<evidence type="ECO:0000313" key="2">
    <source>
        <dbReference type="EMBL" id="VFD55990.1"/>
    </source>
</evidence>
<gene>
    <name evidence="2" type="ORF">SAMEA1710456_03542</name>
</gene>
<comment type="caution">
    <text evidence="2">The sequence shown here is derived from an EMBL/GenBank/DDBJ whole genome shotgun (WGS) entry which is preliminary data.</text>
</comment>
<proteinExistence type="predicted"/>
<dbReference type="InterPro" id="IPR000182">
    <property type="entry name" value="GNAT_dom"/>
</dbReference>
<sequence>MINGDKISLIPATLDDRQKVYEWCFQSETTKSHSGLPNYPNIPIATYEEFCEEDYEEYFFTGAKPKDGRGFLIVSNTEPVGFISYSCFHLKQALAEIDIWMNCEANCGKGFGVDAIISLGDFLNKTMDICELIIAPSRKNIRAVKAYKKAGFKPSTKPMSDYLLDKYIPLYGTGDYGIDETVILVKQLDT</sequence>
<dbReference type="PROSITE" id="PS51186">
    <property type="entry name" value="GNAT"/>
    <property type="match status" value="1"/>
</dbReference>
<organism evidence="2 3">
    <name type="scientific">Clostridioides difficile</name>
    <name type="common">Peptoclostridium difficile</name>
    <dbReference type="NCBI Taxonomy" id="1496"/>
    <lineage>
        <taxon>Bacteria</taxon>
        <taxon>Bacillati</taxon>
        <taxon>Bacillota</taxon>
        <taxon>Clostridia</taxon>
        <taxon>Peptostreptococcales</taxon>
        <taxon>Peptostreptococcaceae</taxon>
        <taxon>Clostridioides</taxon>
    </lineage>
</organism>
<evidence type="ECO:0000313" key="3">
    <source>
        <dbReference type="Proteomes" id="UP000346772"/>
    </source>
</evidence>
<dbReference type="SUPFAM" id="SSF55729">
    <property type="entry name" value="Acyl-CoA N-acyltransferases (Nat)"/>
    <property type="match status" value="1"/>
</dbReference>
<dbReference type="GO" id="GO:0016747">
    <property type="term" value="F:acyltransferase activity, transferring groups other than amino-acyl groups"/>
    <property type="evidence" value="ECO:0007669"/>
    <property type="project" value="InterPro"/>
</dbReference>
<dbReference type="Proteomes" id="UP000346772">
    <property type="component" value="Unassembled WGS sequence"/>
</dbReference>